<organism evidence="1 2">
    <name type="scientific">Hibiscus sabdariffa</name>
    <name type="common">roselle</name>
    <dbReference type="NCBI Taxonomy" id="183260"/>
    <lineage>
        <taxon>Eukaryota</taxon>
        <taxon>Viridiplantae</taxon>
        <taxon>Streptophyta</taxon>
        <taxon>Embryophyta</taxon>
        <taxon>Tracheophyta</taxon>
        <taxon>Spermatophyta</taxon>
        <taxon>Magnoliopsida</taxon>
        <taxon>eudicotyledons</taxon>
        <taxon>Gunneridae</taxon>
        <taxon>Pentapetalae</taxon>
        <taxon>rosids</taxon>
        <taxon>malvids</taxon>
        <taxon>Malvales</taxon>
        <taxon>Malvaceae</taxon>
        <taxon>Malvoideae</taxon>
        <taxon>Hibiscus</taxon>
    </lineage>
</organism>
<dbReference type="Proteomes" id="UP001396334">
    <property type="component" value="Unassembled WGS sequence"/>
</dbReference>
<reference evidence="1 2" key="1">
    <citation type="journal article" date="2024" name="G3 (Bethesda)">
        <title>Genome assembly of Hibiscus sabdariffa L. provides insights into metabolisms of medicinal natural products.</title>
        <authorList>
            <person name="Kim T."/>
        </authorList>
    </citation>
    <scope>NUCLEOTIDE SEQUENCE [LARGE SCALE GENOMIC DNA]</scope>
    <source>
        <strain evidence="1">TK-2024</strain>
        <tissue evidence="1">Old leaves</tissue>
    </source>
</reference>
<sequence length="122" mass="13532">MKHRYREVGGRVIVRKFSENLNSDIETVDFGGGGEISERKERVRLKKGRSKDKEKGSSFLQVNENVGIDVHVAAEVMGEDGVTFVKEDNKGVAVKKKKGSESQVGLFSVQSGTGYKEKIVRM</sequence>
<protein>
    <submittedName>
        <fullName evidence="1">Uncharacterized protein</fullName>
    </submittedName>
</protein>
<name>A0ABR2TCJ6_9ROSI</name>
<evidence type="ECO:0000313" key="1">
    <source>
        <dbReference type="EMBL" id="KAK9035000.1"/>
    </source>
</evidence>
<proteinExistence type="predicted"/>
<dbReference type="EMBL" id="JBBPBN010000006">
    <property type="protein sequence ID" value="KAK9035000.1"/>
    <property type="molecule type" value="Genomic_DNA"/>
</dbReference>
<comment type="caution">
    <text evidence="1">The sequence shown here is derived from an EMBL/GenBank/DDBJ whole genome shotgun (WGS) entry which is preliminary data.</text>
</comment>
<evidence type="ECO:0000313" key="2">
    <source>
        <dbReference type="Proteomes" id="UP001396334"/>
    </source>
</evidence>
<accession>A0ABR2TCJ6</accession>
<gene>
    <name evidence="1" type="ORF">V6N11_077051</name>
</gene>
<keyword evidence="2" id="KW-1185">Reference proteome</keyword>